<feature type="transmembrane region" description="Helical" evidence="1">
    <location>
        <begin position="20"/>
        <end position="44"/>
    </location>
</feature>
<dbReference type="EMBL" id="FXTB01000002">
    <property type="protein sequence ID" value="SMO53276.1"/>
    <property type="molecule type" value="Genomic_DNA"/>
</dbReference>
<dbReference type="AlphaFoldDB" id="A0A521C1B8"/>
<reference evidence="2 3" key="1">
    <citation type="submission" date="2017-05" db="EMBL/GenBank/DDBJ databases">
        <authorList>
            <person name="Varghese N."/>
            <person name="Submissions S."/>
        </authorList>
    </citation>
    <scope>NUCLEOTIDE SEQUENCE [LARGE SCALE GENOMIC DNA]</scope>
    <source>
        <strain evidence="2 3">DSM 27040</strain>
    </source>
</reference>
<evidence type="ECO:0000256" key="1">
    <source>
        <dbReference type="SAM" id="Phobius"/>
    </source>
</evidence>
<keyword evidence="1" id="KW-1133">Transmembrane helix</keyword>
<keyword evidence="3" id="KW-1185">Reference proteome</keyword>
<dbReference type="Proteomes" id="UP000319040">
    <property type="component" value="Unassembled WGS sequence"/>
</dbReference>
<evidence type="ECO:0000313" key="3">
    <source>
        <dbReference type="Proteomes" id="UP000319040"/>
    </source>
</evidence>
<keyword evidence="1" id="KW-0812">Transmembrane</keyword>
<proteinExistence type="predicted"/>
<organism evidence="2 3">
    <name type="scientific">Saccharicrinis carchari</name>
    <dbReference type="NCBI Taxonomy" id="1168039"/>
    <lineage>
        <taxon>Bacteria</taxon>
        <taxon>Pseudomonadati</taxon>
        <taxon>Bacteroidota</taxon>
        <taxon>Bacteroidia</taxon>
        <taxon>Marinilabiliales</taxon>
        <taxon>Marinilabiliaceae</taxon>
        <taxon>Saccharicrinis</taxon>
    </lineage>
</organism>
<evidence type="ECO:0000313" key="2">
    <source>
        <dbReference type="EMBL" id="SMO53276.1"/>
    </source>
</evidence>
<keyword evidence="1" id="KW-0472">Membrane</keyword>
<gene>
    <name evidence="2" type="ORF">SAMN06265379_102311</name>
</gene>
<sequence>MKASVNYSVDKTRLMQWINIVTMHVMLGENRFLISGYFFFLILLHSF</sequence>
<name>A0A521C1B8_SACCC</name>
<protein>
    <submittedName>
        <fullName evidence="2">Uncharacterized protein</fullName>
    </submittedName>
</protein>
<accession>A0A521C1B8</accession>